<reference evidence="3" key="1">
    <citation type="submission" date="2018-06" db="EMBL/GenBank/DDBJ databases">
        <title>Genome assembly of Danube salmon.</title>
        <authorList>
            <person name="Macqueen D.J."/>
            <person name="Gundappa M.K."/>
        </authorList>
    </citation>
    <scope>NUCLEOTIDE SEQUENCE [LARGE SCALE GENOMIC DNA]</scope>
</reference>
<reference evidence="2" key="3">
    <citation type="submission" date="2025-09" db="UniProtKB">
        <authorList>
            <consortium name="Ensembl"/>
        </authorList>
    </citation>
    <scope>IDENTIFICATION</scope>
</reference>
<dbReference type="STRING" id="62062.ENSHHUP00000007582"/>
<evidence type="ECO:0000313" key="3">
    <source>
        <dbReference type="Proteomes" id="UP000314982"/>
    </source>
</evidence>
<name>A0A4W5JV83_9TELE</name>
<dbReference type="GO" id="GO:0045162">
    <property type="term" value="P:clustering of voltage-gated sodium channels"/>
    <property type="evidence" value="ECO:0007669"/>
    <property type="project" value="InterPro"/>
</dbReference>
<dbReference type="GeneTree" id="ENSGT00970000195795"/>
<feature type="compositionally biased region" description="Basic and acidic residues" evidence="1">
    <location>
        <begin position="64"/>
        <end position="83"/>
    </location>
</feature>
<dbReference type="PANTHER" id="PTHR35970">
    <property type="entry name" value="SODIUM CHANNEL AND CLATHRIN LINKER 1"/>
    <property type="match status" value="1"/>
</dbReference>
<keyword evidence="3" id="KW-1185">Reference proteome</keyword>
<dbReference type="InterPro" id="IPR038911">
    <property type="entry name" value="SCLT1"/>
</dbReference>
<feature type="region of interest" description="Disordered" evidence="1">
    <location>
        <begin position="57"/>
        <end position="98"/>
    </location>
</feature>
<dbReference type="GO" id="GO:0060271">
    <property type="term" value="P:cilium assembly"/>
    <property type="evidence" value="ECO:0007669"/>
    <property type="project" value="TreeGrafter"/>
</dbReference>
<organism evidence="2 3">
    <name type="scientific">Hucho hucho</name>
    <name type="common">huchen</name>
    <dbReference type="NCBI Taxonomy" id="62062"/>
    <lineage>
        <taxon>Eukaryota</taxon>
        <taxon>Metazoa</taxon>
        <taxon>Chordata</taxon>
        <taxon>Craniata</taxon>
        <taxon>Vertebrata</taxon>
        <taxon>Euteleostomi</taxon>
        <taxon>Actinopterygii</taxon>
        <taxon>Neopterygii</taxon>
        <taxon>Teleostei</taxon>
        <taxon>Protacanthopterygii</taxon>
        <taxon>Salmoniformes</taxon>
        <taxon>Salmonidae</taxon>
        <taxon>Salmoninae</taxon>
        <taxon>Hucho</taxon>
    </lineage>
</organism>
<dbReference type="Proteomes" id="UP000314982">
    <property type="component" value="Unassembled WGS sequence"/>
</dbReference>
<accession>A0A4W5JV83</accession>
<dbReference type="Ensembl" id="ENSHHUT00000007813.1">
    <property type="protein sequence ID" value="ENSHHUP00000007582.1"/>
    <property type="gene ID" value="ENSHHUG00000004674.1"/>
</dbReference>
<dbReference type="GO" id="GO:0005814">
    <property type="term" value="C:centriole"/>
    <property type="evidence" value="ECO:0007669"/>
    <property type="project" value="TreeGrafter"/>
</dbReference>
<protein>
    <submittedName>
        <fullName evidence="2">Uncharacterized protein</fullName>
    </submittedName>
</protein>
<proteinExistence type="predicted"/>
<sequence>MPHRRACLSCHTQTNQQFLKTLTEQSTEVEELRNQLRSAKADLRMATAKVEEMTKLMQNVQDQMQRREDDAAEAHGREESSDRRLHHLQSALSQLEAR</sequence>
<evidence type="ECO:0000313" key="2">
    <source>
        <dbReference type="Ensembl" id="ENSHHUP00000007582.1"/>
    </source>
</evidence>
<dbReference type="AlphaFoldDB" id="A0A4W5JV83"/>
<evidence type="ECO:0000256" key="1">
    <source>
        <dbReference type="SAM" id="MobiDB-lite"/>
    </source>
</evidence>
<dbReference type="PANTHER" id="PTHR35970:SF1">
    <property type="entry name" value="SODIUM CHANNEL AND CLATHRIN LINKER 1"/>
    <property type="match status" value="1"/>
</dbReference>
<reference evidence="2" key="2">
    <citation type="submission" date="2025-08" db="UniProtKB">
        <authorList>
            <consortium name="Ensembl"/>
        </authorList>
    </citation>
    <scope>IDENTIFICATION</scope>
</reference>